<keyword evidence="2" id="KW-1185">Reference proteome</keyword>
<dbReference type="EMBL" id="PVTD01000002">
    <property type="protein sequence ID" value="PRY25220.1"/>
    <property type="molecule type" value="Genomic_DNA"/>
</dbReference>
<reference evidence="1 2" key="1">
    <citation type="submission" date="2018-03" db="EMBL/GenBank/DDBJ databases">
        <title>Genomic Encyclopedia of Archaeal and Bacterial Type Strains, Phase II (KMG-II): from individual species to whole genera.</title>
        <authorList>
            <person name="Goeker M."/>
        </authorList>
    </citation>
    <scope>NUCLEOTIDE SEQUENCE [LARGE SCALE GENOMIC DNA]</scope>
    <source>
        <strain evidence="1 2">DSM 29328</strain>
    </source>
</reference>
<sequence length="502" mass="56995">MDFLRYTDAAARSGGSDRNSFDRIGALHSASAELDGVVYTFFKGQQKKGSKTFEQGELGIMTCPADDFRPENFEWPTEGLGMAQDHLGNDWHYSDQCAATGPDGLIYLFTQVVQDESAAEKARDKLVLHTFDGTSLDYKGEIKFKDKDFARKPAGAFYARNRWWIVINRKSAHDDDKSFRNGKALRWTKDPAAMTGWMSNNKLIVDVSDETGDWNSWTTTTGRTFLDGDHVYFLGPATGHIRHPDWPEAQGLFRIARKDLGNGQMWEEYHRNPVIHRGPTEGGCWQCSYLPEIPSGIALYQMWGIADRSEAGTDLILKTRDKAYHGGNKKTFKNIMPIRASTRLALDNWYHDPLPDGEFVVRHVATGKYLKAKEAASGAEVVLAEKRDAKLARWQLSRQGGYYVLSLDVDPTLQLRIRGDVNESRRLDRFAEVGPDGGSWDKNYQNQWHLPLTEERVTIEANTVVMINRHSSLGLGVSKNKVRQEYVLDEPEYVWEFERLPD</sequence>
<protein>
    <submittedName>
        <fullName evidence="1">Uncharacterized protein</fullName>
    </submittedName>
</protein>
<dbReference type="Proteomes" id="UP000239480">
    <property type="component" value="Unassembled WGS sequence"/>
</dbReference>
<name>A0A2T0RVP5_9RHOB</name>
<dbReference type="AlphaFoldDB" id="A0A2T0RVP5"/>
<evidence type="ECO:0000313" key="2">
    <source>
        <dbReference type="Proteomes" id="UP000239480"/>
    </source>
</evidence>
<dbReference type="RefSeq" id="WP_106204140.1">
    <property type="nucleotide sequence ID" value="NZ_PVTD01000002.1"/>
</dbReference>
<dbReference type="OrthoDB" id="285965at204455"/>
<evidence type="ECO:0000313" key="1">
    <source>
        <dbReference type="EMBL" id="PRY25220.1"/>
    </source>
</evidence>
<proteinExistence type="predicted"/>
<organism evidence="1 2">
    <name type="scientific">Aliiruegeria haliotis</name>
    <dbReference type="NCBI Taxonomy" id="1280846"/>
    <lineage>
        <taxon>Bacteria</taxon>
        <taxon>Pseudomonadati</taxon>
        <taxon>Pseudomonadota</taxon>
        <taxon>Alphaproteobacteria</taxon>
        <taxon>Rhodobacterales</taxon>
        <taxon>Roseobacteraceae</taxon>
        <taxon>Aliiruegeria</taxon>
    </lineage>
</organism>
<comment type="caution">
    <text evidence="1">The sequence shown here is derived from an EMBL/GenBank/DDBJ whole genome shotgun (WGS) entry which is preliminary data.</text>
</comment>
<gene>
    <name evidence="1" type="ORF">CLV78_102397</name>
</gene>
<accession>A0A2T0RVP5</accession>